<dbReference type="OrthoDB" id="308556at2759"/>
<dbReference type="InterPro" id="IPR001680">
    <property type="entry name" value="WD40_rpt"/>
</dbReference>
<protein>
    <submittedName>
        <fullName evidence="2">Uncharacterized protein</fullName>
    </submittedName>
</protein>
<keyword evidence="1" id="KW-0853">WD repeat</keyword>
<proteinExistence type="predicted"/>
<dbReference type="GO" id="GO:0097361">
    <property type="term" value="C:cytosolic [4Fe-4S] assembly targeting complex"/>
    <property type="evidence" value="ECO:0007669"/>
    <property type="project" value="TreeGrafter"/>
</dbReference>
<dbReference type="GO" id="GO:0016226">
    <property type="term" value="P:iron-sulfur cluster assembly"/>
    <property type="evidence" value="ECO:0007669"/>
    <property type="project" value="TreeGrafter"/>
</dbReference>
<dbReference type="AlphaFoldDB" id="A0A8S1RNV5"/>
<dbReference type="SMART" id="SM00320">
    <property type="entry name" value="WD40"/>
    <property type="match status" value="2"/>
</dbReference>
<organism evidence="2 3">
    <name type="scientific">Paramecium sonneborni</name>
    <dbReference type="NCBI Taxonomy" id="65129"/>
    <lineage>
        <taxon>Eukaryota</taxon>
        <taxon>Sar</taxon>
        <taxon>Alveolata</taxon>
        <taxon>Ciliophora</taxon>
        <taxon>Intramacronucleata</taxon>
        <taxon>Oligohymenophorea</taxon>
        <taxon>Peniculida</taxon>
        <taxon>Parameciidae</taxon>
        <taxon>Paramecium</taxon>
    </lineage>
</organism>
<gene>
    <name evidence="2" type="ORF">PSON_ATCC_30995.1.T2810005</name>
</gene>
<name>A0A8S1RNV5_9CILI</name>
<evidence type="ECO:0000313" key="2">
    <source>
        <dbReference type="EMBL" id="CAD8130361.1"/>
    </source>
</evidence>
<accession>A0A8S1RNV5</accession>
<keyword evidence="3" id="KW-1185">Reference proteome</keyword>
<dbReference type="PROSITE" id="PS50082">
    <property type="entry name" value="WD_REPEATS_2"/>
    <property type="match status" value="1"/>
</dbReference>
<dbReference type="EMBL" id="CAJJDN010000281">
    <property type="protein sequence ID" value="CAD8130361.1"/>
    <property type="molecule type" value="Genomic_DNA"/>
</dbReference>
<reference evidence="2" key="1">
    <citation type="submission" date="2021-01" db="EMBL/GenBank/DDBJ databases">
        <authorList>
            <consortium name="Genoscope - CEA"/>
            <person name="William W."/>
        </authorList>
    </citation>
    <scope>NUCLEOTIDE SEQUENCE</scope>
</reference>
<evidence type="ECO:0000313" key="3">
    <source>
        <dbReference type="Proteomes" id="UP000692954"/>
    </source>
</evidence>
<dbReference type="PROSITE" id="PS50294">
    <property type="entry name" value="WD_REPEATS_REGION"/>
    <property type="match status" value="1"/>
</dbReference>
<evidence type="ECO:0000256" key="1">
    <source>
        <dbReference type="PROSITE-ProRule" id="PRU00221"/>
    </source>
</evidence>
<dbReference type="PANTHER" id="PTHR19920:SF0">
    <property type="entry name" value="CYTOSOLIC IRON-SULFUR PROTEIN ASSEMBLY PROTEIN CIAO1-RELATED"/>
    <property type="match status" value="1"/>
</dbReference>
<sequence>MKNTNNFVSGSGDNQIIIWQATGNYQWKCSQKLNEHSNEIFCLLLNNANNLIISGSRDTTIKFWMKKDQKLCQQTIEDHTDYVSSLSLNERQNKLISCSEDQQILIIEQQELNKQWFVTQKIQVDQFGLRLCFINDDQFAFQPKCKDQMHLYEIDINTKQYRKIKKIGVKCGSIDDVCSKCLLVNKNGRNVNLIRKKQNGDFIILQSIEFNTHLIYGQLSNDGEYLITRDKESKEIQIRKCREL</sequence>
<comment type="caution">
    <text evidence="2">The sequence shown here is derived from an EMBL/GenBank/DDBJ whole genome shotgun (WGS) entry which is preliminary data.</text>
</comment>
<dbReference type="PANTHER" id="PTHR19920">
    <property type="entry name" value="WD40 PROTEIN CIAO1"/>
    <property type="match status" value="1"/>
</dbReference>
<dbReference type="Proteomes" id="UP000692954">
    <property type="component" value="Unassembled WGS sequence"/>
</dbReference>
<feature type="repeat" description="WD" evidence="1">
    <location>
        <begin position="33"/>
        <end position="64"/>
    </location>
</feature>
<dbReference type="Pfam" id="PF00400">
    <property type="entry name" value="WD40"/>
    <property type="match status" value="2"/>
</dbReference>